<sequence>MADNISSFNSFTFIGTLNKNEDFYEEYITKGLYDVIKIKYSIRCGNNRHFLESVEFKPKDSNTLISLFNKDGSSKKIPFKDRINVDTGDLGFNHNSYQEIGSDKIKFAHGIDFIEKIKSMFTTEKYKGRKYKITGNVKHDTYIDKAGQERVITKYIPRHIVEVPFETEDSCTLNLKLYLLENCINRYDDVAILEGESVERTKDGYRPITMKIELPLGSMPDRAYSVYKNMYRNGTEYLRKVGIRVEAINGTQEVEFTEDMLTEDEKIRIELGIDTFEGIKVSKGKGIGEKERKFVRICDLRGYSEGSIETALTLEDIGFKKSTYKEEQDLTPDSFNAIDDDELPF</sequence>
<name>A0A379CIY8_9FIRM</name>
<reference evidence="2 3" key="1">
    <citation type="submission" date="2018-06" db="EMBL/GenBank/DDBJ databases">
        <authorList>
            <consortium name="Pathogen Informatics"/>
            <person name="Doyle S."/>
        </authorList>
    </citation>
    <scope>NUCLEOTIDE SEQUENCE [LARGE SCALE GENOMIC DNA]</scope>
    <source>
        <strain evidence="2 3">NCTC11460</strain>
    </source>
</reference>
<dbReference type="AlphaFoldDB" id="A0A379CIY8"/>
<protein>
    <submittedName>
        <fullName evidence="2">Uncharacterized protein</fullName>
    </submittedName>
</protein>
<dbReference type="RefSeq" id="WP_019595769.1">
    <property type="nucleotide sequence ID" value="NZ_FOVA01000025.1"/>
</dbReference>
<evidence type="ECO:0000313" key="1">
    <source>
        <dbReference type="EMBL" id="SUB57986.1"/>
    </source>
</evidence>
<dbReference type="EMBL" id="UGTB01000004">
    <property type="protein sequence ID" value="SUB62084.1"/>
    <property type="molecule type" value="Genomic_DNA"/>
</dbReference>
<gene>
    <name evidence="1" type="ORF">NCTC11460_00020</name>
    <name evidence="2" type="ORF">NCTC11460_02092</name>
</gene>
<dbReference type="Proteomes" id="UP000255101">
    <property type="component" value="Unassembled WGS sequence"/>
</dbReference>
<dbReference type="EMBL" id="UGTB01000003">
    <property type="protein sequence ID" value="SUB57986.1"/>
    <property type="molecule type" value="Genomic_DNA"/>
</dbReference>
<accession>A0A379CIY8</accession>
<evidence type="ECO:0000313" key="2">
    <source>
        <dbReference type="EMBL" id="SUB62084.1"/>
    </source>
</evidence>
<proteinExistence type="predicted"/>
<evidence type="ECO:0000313" key="3">
    <source>
        <dbReference type="Proteomes" id="UP000255101"/>
    </source>
</evidence>
<organism evidence="2 3">
    <name type="scientific">Peptostreptococcus anaerobius</name>
    <dbReference type="NCBI Taxonomy" id="1261"/>
    <lineage>
        <taxon>Bacteria</taxon>
        <taxon>Bacillati</taxon>
        <taxon>Bacillota</taxon>
        <taxon>Clostridia</taxon>
        <taxon>Peptostreptococcales</taxon>
        <taxon>Peptostreptococcaceae</taxon>
        <taxon>Peptostreptococcus</taxon>
    </lineage>
</organism>